<dbReference type="AlphaFoldDB" id="A0A815X3X4"/>
<dbReference type="Proteomes" id="UP000663852">
    <property type="component" value="Unassembled WGS sequence"/>
</dbReference>
<protein>
    <submittedName>
        <fullName evidence="2">Uncharacterized protein</fullName>
    </submittedName>
</protein>
<feature type="chain" id="PRO_5033007127" evidence="1">
    <location>
        <begin position="19"/>
        <end position="232"/>
    </location>
</feature>
<feature type="non-terminal residue" evidence="2">
    <location>
        <position position="1"/>
    </location>
</feature>
<sequence length="232" mass="27186">MIVFLCLQILLSIIQVLSYPRYNSLISAQCKARCLYEYRTYHQQQRSLPSTFIDGKTKRLLTTNVLTLPWRSIWERCPRLITCSSCLIPCDLEPALLLANDQSCQAICSTLKSLECERSCLFIQKLYQQQSNCLTGNCQFCSSSDDCTDKIPQLYNVTAIERKSRRTVKLKWKSMGEKNLEPVFYVIEAQWMLPNIDLNQYELVSKWGFVKEEVSHTKAIIRNIQRDNRWYR</sequence>
<accession>A0A815X3X4</accession>
<reference evidence="2" key="1">
    <citation type="submission" date="2021-02" db="EMBL/GenBank/DDBJ databases">
        <authorList>
            <person name="Nowell W R."/>
        </authorList>
    </citation>
    <scope>NUCLEOTIDE SEQUENCE</scope>
</reference>
<comment type="caution">
    <text evidence="2">The sequence shown here is derived from an EMBL/GenBank/DDBJ whole genome shotgun (WGS) entry which is preliminary data.</text>
</comment>
<keyword evidence="1" id="KW-0732">Signal</keyword>
<name>A0A815X3X4_ADIRI</name>
<gene>
    <name evidence="2" type="ORF">EDS130_LOCUS46093</name>
</gene>
<evidence type="ECO:0000256" key="1">
    <source>
        <dbReference type="SAM" id="SignalP"/>
    </source>
</evidence>
<proteinExistence type="predicted"/>
<evidence type="ECO:0000313" key="2">
    <source>
        <dbReference type="EMBL" id="CAF1552430.1"/>
    </source>
</evidence>
<dbReference type="OrthoDB" id="9985779at2759"/>
<evidence type="ECO:0000313" key="3">
    <source>
        <dbReference type="Proteomes" id="UP000663852"/>
    </source>
</evidence>
<dbReference type="EMBL" id="CAJNOJ010001517">
    <property type="protein sequence ID" value="CAF1552430.1"/>
    <property type="molecule type" value="Genomic_DNA"/>
</dbReference>
<feature type="signal peptide" evidence="1">
    <location>
        <begin position="1"/>
        <end position="18"/>
    </location>
</feature>
<organism evidence="2 3">
    <name type="scientific">Adineta ricciae</name>
    <name type="common">Rotifer</name>
    <dbReference type="NCBI Taxonomy" id="249248"/>
    <lineage>
        <taxon>Eukaryota</taxon>
        <taxon>Metazoa</taxon>
        <taxon>Spiralia</taxon>
        <taxon>Gnathifera</taxon>
        <taxon>Rotifera</taxon>
        <taxon>Eurotatoria</taxon>
        <taxon>Bdelloidea</taxon>
        <taxon>Adinetida</taxon>
        <taxon>Adinetidae</taxon>
        <taxon>Adineta</taxon>
    </lineage>
</organism>